<sequence length="574" mass="64750">MSVLLEATQLTMKKISIIFAFLGLIFLFSLNLGVDSNPEATLELPSIIGDRMVLQQQTDVNLWGWDKPGNTVTVKFRGQEVQTPVEVDGKWQVKIPSGEAGGPFNLTVEGSEEVTLKDVLVGEVWVAGGQSNMWWFVSRSDNSKQEISQANFPNIRVWDGNSSPKENGWPANTPQKTVPAKWELTTPKTVQGFPATAYFFAKELHQKLNVPIGIVHLAVPNREIETFLSQPLLAANFPETLAFWQLQKDAQTRPAQLFNSMVYPAISYTPRGFIWWQGEANAKEAMQYRTLFPSLIQEWRSLSGNDNAPFLFVELANFLEKQTYPSEDDPWPRLREAQKEALKLPNTAMVSTIDILDENDDLSNIHPPNKQLAGKRLFLAAMAKVYGEKDLVWRGPSYRSVEFKENQATVTFDSVGKGLKIQGDKLKGFAVAGSNHRFFWADGKIEGNRVILTSEAVKQPVAVRYGWANNPVGNLYNEADLPAFPFRTDNWLLNWDKSRFEAMSLLELAAYIQRNIQPSQLEIKSVWDEVYQGIQTNNKGLASQRLQTLINQKLEDEKLAIALQVLLEKLEFPS</sequence>
<accession>A0ABU5TRW3</accession>
<organism evidence="3 4">
    <name type="scientific">Limnoraphis robusta CCNP1315</name>
    <dbReference type="NCBI Taxonomy" id="3110306"/>
    <lineage>
        <taxon>Bacteria</taxon>
        <taxon>Bacillati</taxon>
        <taxon>Cyanobacteriota</taxon>
        <taxon>Cyanophyceae</taxon>
        <taxon>Oscillatoriophycideae</taxon>
        <taxon>Oscillatoriales</taxon>
        <taxon>Sirenicapillariaceae</taxon>
        <taxon>Limnoraphis</taxon>
    </lineage>
</organism>
<name>A0ABU5TRW3_9CYAN</name>
<keyword evidence="4" id="KW-1185">Reference proteome</keyword>
<dbReference type="PANTHER" id="PTHR22901:SF0">
    <property type="entry name" value="SIALATE O-ACETYLESTERASE"/>
    <property type="match status" value="1"/>
</dbReference>
<dbReference type="SUPFAM" id="SSF52266">
    <property type="entry name" value="SGNH hydrolase"/>
    <property type="match status" value="1"/>
</dbReference>
<gene>
    <name evidence="3" type="ORF">VB854_01715</name>
</gene>
<comment type="caution">
    <text evidence="3">The sequence shown here is derived from an EMBL/GenBank/DDBJ whole genome shotgun (WGS) entry which is preliminary data.</text>
</comment>
<protein>
    <submittedName>
        <fullName evidence="3">Sialate O-acetylesterase</fullName>
    </submittedName>
</protein>
<reference evidence="3 4" key="1">
    <citation type="submission" date="2023-12" db="EMBL/GenBank/DDBJ databases">
        <title>Baltic Sea Cyanobacteria.</title>
        <authorList>
            <person name="Delbaje E."/>
            <person name="Fewer D.P."/>
            <person name="Shishido T.K."/>
        </authorList>
    </citation>
    <scope>NUCLEOTIDE SEQUENCE [LARGE SCALE GENOMIC DNA]</scope>
    <source>
        <strain evidence="3 4">CCNP 1315</strain>
    </source>
</reference>
<dbReference type="Gene3D" id="2.60.40.10">
    <property type="entry name" value="Immunoglobulins"/>
    <property type="match status" value="1"/>
</dbReference>
<proteinExistence type="predicted"/>
<dbReference type="InterPro" id="IPR005181">
    <property type="entry name" value="SASA"/>
</dbReference>
<feature type="domain" description="Sialate O-acetylesterase" evidence="2">
    <location>
        <begin position="123"/>
        <end position="377"/>
    </location>
</feature>
<dbReference type="InterPro" id="IPR013783">
    <property type="entry name" value="Ig-like_fold"/>
</dbReference>
<dbReference type="RefSeq" id="WP_323276182.1">
    <property type="nucleotide sequence ID" value="NZ_JAYGHT010000003.1"/>
</dbReference>
<dbReference type="Proteomes" id="UP001301728">
    <property type="component" value="Unassembled WGS sequence"/>
</dbReference>
<dbReference type="Gene3D" id="3.40.50.1110">
    <property type="entry name" value="SGNH hydrolase"/>
    <property type="match status" value="1"/>
</dbReference>
<evidence type="ECO:0000313" key="3">
    <source>
        <dbReference type="EMBL" id="MEA5517658.1"/>
    </source>
</evidence>
<dbReference type="EMBL" id="JAYGHT010000003">
    <property type="protein sequence ID" value="MEA5517658.1"/>
    <property type="molecule type" value="Genomic_DNA"/>
</dbReference>
<evidence type="ECO:0000256" key="1">
    <source>
        <dbReference type="ARBA" id="ARBA00022801"/>
    </source>
</evidence>
<dbReference type="InterPro" id="IPR036514">
    <property type="entry name" value="SGNH_hydro_sf"/>
</dbReference>
<evidence type="ECO:0000259" key="2">
    <source>
        <dbReference type="Pfam" id="PF03629"/>
    </source>
</evidence>
<evidence type="ECO:0000313" key="4">
    <source>
        <dbReference type="Proteomes" id="UP001301728"/>
    </source>
</evidence>
<dbReference type="PANTHER" id="PTHR22901">
    <property type="entry name" value="SIALATE O-ACETYLESTERASE"/>
    <property type="match status" value="1"/>
</dbReference>
<keyword evidence="1" id="KW-0378">Hydrolase</keyword>
<dbReference type="Pfam" id="PF03629">
    <property type="entry name" value="SASA"/>
    <property type="match status" value="1"/>
</dbReference>
<dbReference type="InterPro" id="IPR039329">
    <property type="entry name" value="SIAE"/>
</dbReference>